<keyword evidence="3 7" id="KW-0548">Nucleotidyltransferase</keyword>
<dbReference type="GO" id="GO:0006351">
    <property type="term" value="P:DNA-templated transcription"/>
    <property type="evidence" value="ECO:0007669"/>
    <property type="project" value="InterPro"/>
</dbReference>
<dbReference type="SUPFAM" id="SSF64484">
    <property type="entry name" value="beta and beta-prime subunits of DNA dependent RNA-polymerase"/>
    <property type="match status" value="1"/>
</dbReference>
<evidence type="ECO:0000256" key="1">
    <source>
        <dbReference type="ARBA" id="ARBA00022478"/>
    </source>
</evidence>
<dbReference type="Pfam" id="PF04998">
    <property type="entry name" value="RNA_pol_Rpb1_5"/>
    <property type="match status" value="1"/>
</dbReference>
<dbReference type="Pfam" id="PF04997">
    <property type="entry name" value="RNA_pol_Rpb1_1"/>
    <property type="match status" value="2"/>
</dbReference>
<dbReference type="InterPro" id="IPR007080">
    <property type="entry name" value="RNA_pol_Rpb1_1"/>
</dbReference>
<dbReference type="EC" id="2.7.7.6" evidence="7"/>
<keyword evidence="4" id="KW-0862">Zinc</keyword>
<accession>A0AA38KTQ1</accession>
<dbReference type="InterPro" id="IPR000722">
    <property type="entry name" value="RNA_pol_asu"/>
</dbReference>
<dbReference type="Pfam" id="PF04983">
    <property type="entry name" value="RNA_pol_Rpb1_3"/>
    <property type="match status" value="1"/>
</dbReference>
<organism evidence="9 10">
    <name type="scientific">Taxus chinensis</name>
    <name type="common">Chinese yew</name>
    <name type="synonym">Taxus wallichiana var. chinensis</name>
    <dbReference type="NCBI Taxonomy" id="29808"/>
    <lineage>
        <taxon>Eukaryota</taxon>
        <taxon>Viridiplantae</taxon>
        <taxon>Streptophyta</taxon>
        <taxon>Embryophyta</taxon>
        <taxon>Tracheophyta</taxon>
        <taxon>Spermatophyta</taxon>
        <taxon>Pinopsida</taxon>
        <taxon>Pinidae</taxon>
        <taxon>Conifers II</taxon>
        <taxon>Cupressales</taxon>
        <taxon>Taxaceae</taxon>
        <taxon>Taxus</taxon>
    </lineage>
</organism>
<dbReference type="InterPro" id="IPR007081">
    <property type="entry name" value="RNA_pol_Rpb1_5"/>
</dbReference>
<evidence type="ECO:0000256" key="3">
    <source>
        <dbReference type="ARBA" id="ARBA00022695"/>
    </source>
</evidence>
<proteinExistence type="inferred from homology"/>
<dbReference type="Pfam" id="PF00623">
    <property type="entry name" value="RNA_pol_Rpb1_2"/>
    <property type="match status" value="1"/>
</dbReference>
<dbReference type="PANTHER" id="PTHR19376:SF51">
    <property type="entry name" value="DNA-DIRECTED RNA POLYMERASE V SUBUNIT 1"/>
    <property type="match status" value="1"/>
</dbReference>
<dbReference type="InterPro" id="IPR045867">
    <property type="entry name" value="DNA-dir_RpoC_beta_prime"/>
</dbReference>
<dbReference type="SMART" id="SM00663">
    <property type="entry name" value="RPOLA_N"/>
    <property type="match status" value="1"/>
</dbReference>
<evidence type="ECO:0000259" key="8">
    <source>
        <dbReference type="SMART" id="SM00663"/>
    </source>
</evidence>
<dbReference type="InterPro" id="IPR006592">
    <property type="entry name" value="RNA_pol_N"/>
</dbReference>
<protein>
    <recommendedName>
        <fullName evidence="7">DNA-directed RNA polymerase subunit</fullName>
        <ecNumber evidence="7">2.7.7.6</ecNumber>
    </recommendedName>
</protein>
<evidence type="ECO:0000256" key="7">
    <source>
        <dbReference type="RuleBase" id="RU004279"/>
    </source>
</evidence>
<dbReference type="InterPro" id="IPR044893">
    <property type="entry name" value="RNA_pol_Rpb1_clamp_domain"/>
</dbReference>
<comment type="similarity">
    <text evidence="7">Belongs to the RNA polymerase beta' chain family.</text>
</comment>
<dbReference type="GO" id="GO:0000428">
    <property type="term" value="C:DNA-directed RNA polymerase complex"/>
    <property type="evidence" value="ECO:0007669"/>
    <property type="project" value="UniProtKB-KW"/>
</dbReference>
<keyword evidence="5 7" id="KW-0804">Transcription</keyword>
<comment type="catalytic activity">
    <reaction evidence="6 7">
        <text>RNA(n) + a ribonucleoside 5'-triphosphate = RNA(n+1) + diphosphate</text>
        <dbReference type="Rhea" id="RHEA:21248"/>
        <dbReference type="Rhea" id="RHEA-COMP:14527"/>
        <dbReference type="Rhea" id="RHEA-COMP:17342"/>
        <dbReference type="ChEBI" id="CHEBI:33019"/>
        <dbReference type="ChEBI" id="CHEBI:61557"/>
        <dbReference type="ChEBI" id="CHEBI:140395"/>
        <dbReference type="EC" id="2.7.7.6"/>
    </reaction>
</comment>
<dbReference type="GO" id="GO:0003899">
    <property type="term" value="F:DNA-directed RNA polymerase activity"/>
    <property type="evidence" value="ECO:0007669"/>
    <property type="project" value="UniProtKB-EC"/>
</dbReference>
<dbReference type="InterPro" id="IPR007066">
    <property type="entry name" value="RNA_pol_Rpb1_3"/>
</dbReference>
<dbReference type="Gene3D" id="3.30.1490.180">
    <property type="entry name" value="RNA polymerase ii"/>
    <property type="match status" value="1"/>
</dbReference>
<feature type="non-terminal residue" evidence="9">
    <location>
        <position position="1"/>
    </location>
</feature>
<evidence type="ECO:0000256" key="5">
    <source>
        <dbReference type="ARBA" id="ARBA00023163"/>
    </source>
</evidence>
<evidence type="ECO:0000256" key="6">
    <source>
        <dbReference type="ARBA" id="ARBA00048552"/>
    </source>
</evidence>
<feature type="domain" description="RNA polymerase N-terminal" evidence="8">
    <location>
        <begin position="356"/>
        <end position="657"/>
    </location>
</feature>
<dbReference type="Gene3D" id="2.40.40.20">
    <property type="match status" value="1"/>
</dbReference>
<dbReference type="Gene3D" id="1.10.274.100">
    <property type="entry name" value="RNA polymerase Rpb1, domain 3"/>
    <property type="match status" value="1"/>
</dbReference>
<dbReference type="PANTHER" id="PTHR19376">
    <property type="entry name" value="DNA-DIRECTED RNA POLYMERASE"/>
    <property type="match status" value="1"/>
</dbReference>
<dbReference type="Proteomes" id="UP000824469">
    <property type="component" value="Unassembled WGS sequence"/>
</dbReference>
<dbReference type="Gene3D" id="6.10.250.2940">
    <property type="match status" value="1"/>
</dbReference>
<keyword evidence="2 7" id="KW-0808">Transferase</keyword>
<feature type="non-terminal residue" evidence="9">
    <location>
        <position position="1181"/>
    </location>
</feature>
<keyword evidence="1 7" id="KW-0240">DNA-directed RNA polymerase</keyword>
<dbReference type="OMA" id="QHAPEAY"/>
<dbReference type="EMBL" id="JAHRHJ020000008">
    <property type="protein sequence ID" value="KAH9305390.1"/>
    <property type="molecule type" value="Genomic_DNA"/>
</dbReference>
<keyword evidence="10" id="KW-1185">Reference proteome</keyword>
<dbReference type="GO" id="GO:0003677">
    <property type="term" value="F:DNA binding"/>
    <property type="evidence" value="ECO:0007669"/>
    <property type="project" value="InterPro"/>
</dbReference>
<reference evidence="9 10" key="1">
    <citation type="journal article" date="2021" name="Nat. Plants">
        <title>The Taxus genome provides insights into paclitaxel biosynthesis.</title>
        <authorList>
            <person name="Xiong X."/>
            <person name="Gou J."/>
            <person name="Liao Q."/>
            <person name="Li Y."/>
            <person name="Zhou Q."/>
            <person name="Bi G."/>
            <person name="Li C."/>
            <person name="Du R."/>
            <person name="Wang X."/>
            <person name="Sun T."/>
            <person name="Guo L."/>
            <person name="Liang H."/>
            <person name="Lu P."/>
            <person name="Wu Y."/>
            <person name="Zhang Z."/>
            <person name="Ro D.K."/>
            <person name="Shang Y."/>
            <person name="Huang S."/>
            <person name="Yan J."/>
        </authorList>
    </citation>
    <scope>NUCLEOTIDE SEQUENCE [LARGE SCALE GENOMIC DNA]</scope>
    <source>
        <strain evidence="9">Ta-2019</strain>
    </source>
</reference>
<dbReference type="Gene3D" id="4.10.860.120">
    <property type="entry name" value="RNA polymerase II, clamp domain"/>
    <property type="match status" value="1"/>
</dbReference>
<evidence type="ECO:0000313" key="9">
    <source>
        <dbReference type="EMBL" id="KAH9305390.1"/>
    </source>
</evidence>
<evidence type="ECO:0000256" key="4">
    <source>
        <dbReference type="ARBA" id="ARBA00022833"/>
    </source>
</evidence>
<sequence>SKVSVSSIQHASQLSSARLGLPLKSNKCETCGSDKLHDCDGHFGYLKLPTPVYHPLYVQEVKRILGKICLNCFQLKKQNARKGKKRKSGDPIKDILEGSGPIPSYDNHEIDAKGIPELKSFGGNFGWSKGGSNVDSRGNITFSGIALKEEPEDLSIPVQSTVYGGRSMKKQKDHNVSKNLKTCKGSVDFTNLASPTGKDVTAKRQRNNTERENLKTMKGKSLFVLNAAASEKQKTKQNDSNNGEVSFAHSGLKSLSQNKKICPYCQVPNEFDAETYPDVSVNMIGKDDGIQRIELKIPDKSTPPTDFWHFIERYGYRSSDAYSRSLLPFEAMKIMEQIPEKTLKKLGVNESVKQPGALILECLPVPPNCVRIPDMWAKTTIMASDHASQVLRKIISVSEEIRESRSGKVSFMSHEAEVKELQTLVTQYLRVKGGPKVPGSKDPPVNPGRLIKSNKSFSNMWLDKIRSIFLKKSCGLSSRGIITGDAFRGINEIGIPAEIAKRVTIEECVNIYNKERLQKIVDKGQCRTFVDKGGKHCSNEFVKPSKKIEIGEVINRGLQDGDIALINRAPTIHKHSLLALRTFVHPGQTMVINPLICAPLGADFDGDCLHVFYPKSLESRAELSELLSVDQQLFSSHRGEANFALTVDTALAAKLLACIFLLNKTTMYQLSMWTSATLPEPALFKVHDEGPFWTANQILQMAIPPDLNCVGNEFSINNSEILSFHGNKMKSQSTLSEIFNAIVRYKGPKAAVKSMDTVECCLIEWLSQEGFSTGLDDLVVICDVSCRNEFMREMESRLNEISQLMKHMRGAYENAIVSQVQKAFKRRLQLFPGRRAFPSEWRYRLSSHLPFNSSCSFNCDEKNDSSEVYGLIKSSFVHGLNPCEAFIHSLSCREGLLGQKMGLKEPGTLFKNLMAFLRDLTICYDGTVRNACGKFLVQFQYGSRSSLGNEHFPHQCGCDDRLDVLTPGEPVGILAGTAIANPAYKMLSNAAQNSISPLDILKETLMRTYSPLRPNVHPEIRTSDRRVILHMKNCCSDETHCEEKAAIIQEHLKKIPLKDFAVYIFIEYQENWDECLIRAPYIGHIQLDKKLLEEEKLTLDSLHHNLNERIGKKMHCLNGLSNKIILHTCNSCNVAKKYEEKDFEMPCLHFALRNDSTARKESIIDTMINIIYPNLLETSTK</sequence>
<comment type="function">
    <text evidence="7">DNA-dependent RNA polymerase catalyzes the transcription of DNA into RNA using the four ribonucleoside triphosphates as substrates.</text>
</comment>
<gene>
    <name evidence="9" type="ORF">KI387_009794</name>
</gene>
<comment type="caution">
    <text evidence="9">The sequence shown here is derived from an EMBL/GenBank/DDBJ whole genome shotgun (WGS) entry which is preliminary data.</text>
</comment>
<dbReference type="InterPro" id="IPR042102">
    <property type="entry name" value="RNA_pol_Rpb1_3_sf"/>
</dbReference>
<name>A0AA38KTQ1_TAXCH</name>
<dbReference type="AlphaFoldDB" id="A0AA38KTQ1"/>
<evidence type="ECO:0000313" key="10">
    <source>
        <dbReference type="Proteomes" id="UP000824469"/>
    </source>
</evidence>
<evidence type="ECO:0000256" key="2">
    <source>
        <dbReference type="ARBA" id="ARBA00022679"/>
    </source>
</evidence>